<reference evidence="3" key="1">
    <citation type="journal article" date="2020" name="Stud. Mycol.">
        <title>101 Dothideomycetes genomes: a test case for predicting lifestyles and emergence of pathogens.</title>
        <authorList>
            <person name="Haridas S."/>
            <person name="Albert R."/>
            <person name="Binder M."/>
            <person name="Bloem J."/>
            <person name="Labutti K."/>
            <person name="Salamov A."/>
            <person name="Andreopoulos B."/>
            <person name="Baker S."/>
            <person name="Barry K."/>
            <person name="Bills G."/>
            <person name="Bluhm B."/>
            <person name="Cannon C."/>
            <person name="Castanera R."/>
            <person name="Culley D."/>
            <person name="Daum C."/>
            <person name="Ezra D."/>
            <person name="Gonzalez J."/>
            <person name="Henrissat B."/>
            <person name="Kuo A."/>
            <person name="Liang C."/>
            <person name="Lipzen A."/>
            <person name="Lutzoni F."/>
            <person name="Magnuson J."/>
            <person name="Mondo S."/>
            <person name="Nolan M."/>
            <person name="Ohm R."/>
            <person name="Pangilinan J."/>
            <person name="Park H.-J."/>
            <person name="Ramirez L."/>
            <person name="Alfaro M."/>
            <person name="Sun H."/>
            <person name="Tritt A."/>
            <person name="Yoshinaga Y."/>
            <person name="Zwiers L.-H."/>
            <person name="Turgeon B."/>
            <person name="Goodwin S."/>
            <person name="Spatafora J."/>
            <person name="Crous P."/>
            <person name="Grigoriev I."/>
        </authorList>
    </citation>
    <scope>NUCLEOTIDE SEQUENCE</scope>
    <source>
        <strain evidence="3">CBS 279.74</strain>
    </source>
</reference>
<accession>A0A6G1JXX6</accession>
<evidence type="ECO:0000313" key="3">
    <source>
        <dbReference type="EMBL" id="KAF2705115.1"/>
    </source>
</evidence>
<keyword evidence="2" id="KW-0812">Transmembrane</keyword>
<evidence type="ECO:0000313" key="4">
    <source>
        <dbReference type="Proteomes" id="UP000799428"/>
    </source>
</evidence>
<gene>
    <name evidence="3" type="ORF">K504DRAFT_460888</name>
</gene>
<feature type="region of interest" description="Disordered" evidence="1">
    <location>
        <begin position="136"/>
        <end position="158"/>
    </location>
</feature>
<proteinExistence type="predicted"/>
<protein>
    <submittedName>
        <fullName evidence="3">Uncharacterized protein</fullName>
    </submittedName>
</protein>
<sequence>MSPTTSPCIFPRTRRTRQRENGFLQTRYSTRVSAPNNNNNNNNDSSSTLSGHSPSPIIPYLLAHALDDPQCKRTDVPMQHVSADIRNLRQLRAARKLQAHQVLQRNMSRAAALRRAPSLPMCALLRALLNPDPTEEALQDLPPLPCRKSGSSTRTRTRTSTVTGTVTVTVVVVIYISLFFHAVCHGCSLRPGVETHIQHDTVCRRYAAR</sequence>
<feature type="compositionally biased region" description="Polar residues" evidence="1">
    <location>
        <begin position="23"/>
        <end position="35"/>
    </location>
</feature>
<keyword evidence="4" id="KW-1185">Reference proteome</keyword>
<name>A0A6G1JXX6_9PLEO</name>
<feature type="compositionally biased region" description="Low complexity" evidence="1">
    <location>
        <begin position="36"/>
        <end position="52"/>
    </location>
</feature>
<keyword evidence="2" id="KW-0472">Membrane</keyword>
<feature type="compositionally biased region" description="Low complexity" evidence="1">
    <location>
        <begin position="149"/>
        <end position="158"/>
    </location>
</feature>
<dbReference type="Proteomes" id="UP000799428">
    <property type="component" value="Unassembled WGS sequence"/>
</dbReference>
<evidence type="ECO:0000256" key="2">
    <source>
        <dbReference type="SAM" id="Phobius"/>
    </source>
</evidence>
<evidence type="ECO:0000256" key="1">
    <source>
        <dbReference type="SAM" id="MobiDB-lite"/>
    </source>
</evidence>
<feature type="transmembrane region" description="Helical" evidence="2">
    <location>
        <begin position="162"/>
        <end position="183"/>
    </location>
</feature>
<organism evidence="3 4">
    <name type="scientific">Pleomassaria siparia CBS 279.74</name>
    <dbReference type="NCBI Taxonomy" id="1314801"/>
    <lineage>
        <taxon>Eukaryota</taxon>
        <taxon>Fungi</taxon>
        <taxon>Dikarya</taxon>
        <taxon>Ascomycota</taxon>
        <taxon>Pezizomycotina</taxon>
        <taxon>Dothideomycetes</taxon>
        <taxon>Pleosporomycetidae</taxon>
        <taxon>Pleosporales</taxon>
        <taxon>Pleomassariaceae</taxon>
        <taxon>Pleomassaria</taxon>
    </lineage>
</organism>
<feature type="region of interest" description="Disordered" evidence="1">
    <location>
        <begin position="1"/>
        <end position="52"/>
    </location>
</feature>
<dbReference type="EMBL" id="MU005780">
    <property type="protein sequence ID" value="KAF2705115.1"/>
    <property type="molecule type" value="Genomic_DNA"/>
</dbReference>
<dbReference type="AlphaFoldDB" id="A0A6G1JXX6"/>
<keyword evidence="2" id="KW-1133">Transmembrane helix</keyword>